<gene>
    <name evidence="2" type="ORF">Q8A57_09835</name>
</gene>
<dbReference type="InterPro" id="IPR017703">
    <property type="entry name" value="YgfZ/GCV_T_CS"/>
</dbReference>
<dbReference type="AlphaFoldDB" id="A0AAW8B8C5"/>
<dbReference type="Gene3D" id="3.30.70.1630">
    <property type="match status" value="1"/>
</dbReference>
<sequence length="326" mass="36117">MANWQGCLGDIAVFSEESLSLSFGELPTQYQELLGKPTVTPLYHQGLIVVDGIDASRFLQGQLTCDVFKLEVGDSQPGACCNPKGRMLADFYLYRVSEHRYVLQLHRSLVAQTLEHLKKYAVFFKATLSDATEQFSLLGLCNCVKNLKDSDLHYSAVRNLDDGRQILLIDAIGTEISWQALSNQATPVGTEYWQLLDIQAGLGHIQSDTTDLFIPQMLNLQSVDAISFKKGCYTGQEVIARMKYLGKLKRHMYWITIPHMDSLPGPGAPCYLADSGQSIGNVVTAVRNGENDELLVVLTDEAISSAYLVIDGVRSEITKNDLPYSI</sequence>
<dbReference type="EMBL" id="JAUUUU010000006">
    <property type="protein sequence ID" value="MDP1521269.1"/>
    <property type="molecule type" value="Genomic_DNA"/>
</dbReference>
<dbReference type="PANTHER" id="PTHR22602:SF0">
    <property type="entry name" value="TRANSFERASE CAF17, MITOCHONDRIAL-RELATED"/>
    <property type="match status" value="1"/>
</dbReference>
<organism evidence="2 3">
    <name type="scientific">Porticoccus litoralis</name>
    <dbReference type="NCBI Taxonomy" id="434086"/>
    <lineage>
        <taxon>Bacteria</taxon>
        <taxon>Pseudomonadati</taxon>
        <taxon>Pseudomonadota</taxon>
        <taxon>Gammaproteobacteria</taxon>
        <taxon>Cellvibrionales</taxon>
        <taxon>Porticoccaceae</taxon>
        <taxon>Porticoccus</taxon>
    </lineage>
</organism>
<dbReference type="Gene3D" id="2.40.30.160">
    <property type="match status" value="1"/>
</dbReference>
<reference evidence="2" key="1">
    <citation type="journal article" date="2010" name="Int. J. Syst. Evol. Microbiol.">
        <title>Porticoccus litoralis gen. nov., sp. nov., a gammaproteobacterium isolated from the Yellow Sea.</title>
        <authorList>
            <person name="Oh H.M."/>
            <person name="Kim H."/>
            <person name="Kim K.M."/>
            <person name="Min G.S."/>
            <person name="Cho J.C."/>
        </authorList>
    </citation>
    <scope>NUCLEOTIDE SEQUENCE</scope>
    <source>
        <strain evidence="2">DSM 25064</strain>
    </source>
</reference>
<keyword evidence="3" id="KW-1185">Reference proteome</keyword>
<dbReference type="NCBIfam" id="TIGR03317">
    <property type="entry name" value="ygfZ_signature"/>
    <property type="match status" value="1"/>
</dbReference>
<comment type="caution">
    <text evidence="2">The sequence shown here is derived from an EMBL/GenBank/DDBJ whole genome shotgun (WGS) entry which is preliminary data.</text>
</comment>
<dbReference type="InterPro" id="IPR006222">
    <property type="entry name" value="GCVT_N"/>
</dbReference>
<feature type="domain" description="GCVT N-terminal" evidence="1">
    <location>
        <begin position="44"/>
        <end position="140"/>
    </location>
</feature>
<dbReference type="Pfam" id="PF01571">
    <property type="entry name" value="GCV_T"/>
    <property type="match status" value="1"/>
</dbReference>
<protein>
    <recommendedName>
        <fullName evidence="1">GCVT N-terminal domain-containing protein</fullName>
    </recommendedName>
</protein>
<evidence type="ECO:0000259" key="1">
    <source>
        <dbReference type="Pfam" id="PF01571"/>
    </source>
</evidence>
<reference evidence="2" key="2">
    <citation type="submission" date="2023-08" db="EMBL/GenBank/DDBJ databases">
        <authorList>
            <person name="Luo J."/>
        </authorList>
    </citation>
    <scope>NUCLEOTIDE SEQUENCE</scope>
    <source>
        <strain evidence="2">DSM 25064</strain>
    </source>
</reference>
<evidence type="ECO:0000313" key="3">
    <source>
        <dbReference type="Proteomes" id="UP001178354"/>
    </source>
</evidence>
<accession>A0AAW8B8C5</accession>
<dbReference type="InterPro" id="IPR029043">
    <property type="entry name" value="GcvT/YgfZ_C"/>
</dbReference>
<dbReference type="Proteomes" id="UP001178354">
    <property type="component" value="Unassembled WGS sequence"/>
</dbReference>
<dbReference type="SUPFAM" id="SSF103025">
    <property type="entry name" value="Folate-binding domain"/>
    <property type="match status" value="1"/>
</dbReference>
<evidence type="ECO:0000313" key="2">
    <source>
        <dbReference type="EMBL" id="MDP1521269.1"/>
    </source>
</evidence>
<dbReference type="PANTHER" id="PTHR22602">
    <property type="entry name" value="TRANSFERASE CAF17, MITOCHONDRIAL-RELATED"/>
    <property type="match status" value="1"/>
</dbReference>
<dbReference type="Gene3D" id="3.30.70.1400">
    <property type="entry name" value="Aminomethyltransferase beta-barrel domains"/>
    <property type="match status" value="1"/>
</dbReference>
<dbReference type="GO" id="GO:0016226">
    <property type="term" value="P:iron-sulfur cluster assembly"/>
    <property type="evidence" value="ECO:0007669"/>
    <property type="project" value="TreeGrafter"/>
</dbReference>
<name>A0AAW8B8C5_9GAMM</name>
<dbReference type="RefSeq" id="WP_305170933.1">
    <property type="nucleotide sequence ID" value="NZ_JAUUUU010000006.1"/>
</dbReference>
<proteinExistence type="predicted"/>
<dbReference type="SUPFAM" id="SSF101790">
    <property type="entry name" value="Aminomethyltransferase beta-barrel domain"/>
    <property type="match status" value="1"/>
</dbReference>
<dbReference type="InterPro" id="IPR045179">
    <property type="entry name" value="YgfZ/GcvT"/>
</dbReference>